<feature type="compositionally biased region" description="Polar residues" evidence="14">
    <location>
        <begin position="658"/>
        <end position="677"/>
    </location>
</feature>
<evidence type="ECO:0000313" key="16">
    <source>
        <dbReference type="EMBL" id="OQS02285.1"/>
    </source>
</evidence>
<feature type="active site" description="Nucleophile" evidence="12">
    <location>
        <position position="1352"/>
    </location>
</feature>
<feature type="coiled-coil region" evidence="13">
    <location>
        <begin position="255"/>
        <end position="363"/>
    </location>
</feature>
<dbReference type="GO" id="GO:0019774">
    <property type="term" value="C:proteasome core complex, beta-subunit complex"/>
    <property type="evidence" value="ECO:0007669"/>
    <property type="project" value="UniProtKB-ARBA"/>
</dbReference>
<dbReference type="InterPro" id="IPR036866">
    <property type="entry name" value="RibonucZ/Hydroxyglut_hydro"/>
</dbReference>
<evidence type="ECO:0000256" key="10">
    <source>
        <dbReference type="ARBA" id="ARBA00023157"/>
    </source>
</evidence>
<evidence type="ECO:0000256" key="2">
    <source>
        <dbReference type="ARBA" id="ARBA00004123"/>
    </source>
</evidence>
<dbReference type="Proteomes" id="UP000243217">
    <property type="component" value="Unassembled WGS sequence"/>
</dbReference>
<dbReference type="GO" id="GO:0003743">
    <property type="term" value="F:translation initiation factor activity"/>
    <property type="evidence" value="ECO:0007669"/>
    <property type="project" value="UniProtKB-KW"/>
</dbReference>
<dbReference type="Pfam" id="PF12999">
    <property type="entry name" value="PRKCSH-like"/>
    <property type="match status" value="1"/>
</dbReference>
<evidence type="ECO:0000256" key="4">
    <source>
        <dbReference type="ARBA" id="ARBA00022490"/>
    </source>
</evidence>
<keyword evidence="4" id="KW-0963">Cytoplasm</keyword>
<dbReference type="GO" id="GO:0005737">
    <property type="term" value="C:cytoplasm"/>
    <property type="evidence" value="ECO:0007669"/>
    <property type="project" value="InterPro"/>
</dbReference>
<evidence type="ECO:0000256" key="11">
    <source>
        <dbReference type="ARBA" id="ARBA00023242"/>
    </source>
</evidence>
<dbReference type="FunFam" id="3.30.760.10:FF:000043">
    <property type="entry name" value="Predicted protein"/>
    <property type="match status" value="1"/>
</dbReference>
<comment type="caution">
    <text evidence="16">The sequence shown here is derived from an EMBL/GenBank/DDBJ whole genome shotgun (WGS) entry which is preliminary data.</text>
</comment>
<evidence type="ECO:0000313" key="17">
    <source>
        <dbReference type="Proteomes" id="UP000243217"/>
    </source>
</evidence>
<dbReference type="Gene3D" id="1.10.287.1490">
    <property type="match status" value="1"/>
</dbReference>
<dbReference type="Gene3D" id="3.60.15.10">
    <property type="entry name" value="Ribonuclease Z/Hydroxyacylglutathione hydrolase-like"/>
    <property type="match status" value="1"/>
</dbReference>
<evidence type="ECO:0000256" key="1">
    <source>
        <dbReference type="ARBA" id="ARBA00001198"/>
    </source>
</evidence>
<dbReference type="PRINTS" id="PR00141">
    <property type="entry name" value="PROTEASOME"/>
</dbReference>
<evidence type="ECO:0000256" key="5">
    <source>
        <dbReference type="ARBA" id="ARBA00022670"/>
    </source>
</evidence>
<comment type="catalytic activity">
    <reaction evidence="1">
        <text>Cleavage of peptide bonds with very broad specificity.</text>
        <dbReference type="EC" id="3.4.25.1"/>
    </reaction>
</comment>
<dbReference type="STRING" id="74557.A0A1V9ZW98"/>
<dbReference type="PANTHER" id="PTHR32194:SF0">
    <property type="entry name" value="ATP-DEPENDENT PROTEASE SUBUNIT HSLV"/>
    <property type="match status" value="1"/>
</dbReference>
<dbReference type="EMBL" id="JNBS01001162">
    <property type="protein sequence ID" value="OQS02285.1"/>
    <property type="molecule type" value="Genomic_DNA"/>
</dbReference>
<accession>A0A1V9ZW98</accession>
<dbReference type="SUPFAM" id="SSF55418">
    <property type="entry name" value="eIF4e-like"/>
    <property type="match status" value="1"/>
</dbReference>
<organism evidence="16 17">
    <name type="scientific">Thraustotheca clavata</name>
    <dbReference type="NCBI Taxonomy" id="74557"/>
    <lineage>
        <taxon>Eukaryota</taxon>
        <taxon>Sar</taxon>
        <taxon>Stramenopiles</taxon>
        <taxon>Oomycota</taxon>
        <taxon>Saprolegniomycetes</taxon>
        <taxon>Saprolegniales</taxon>
        <taxon>Achlyaceae</taxon>
        <taxon>Thraustotheca</taxon>
    </lineage>
</organism>
<name>A0A1V9ZW98_9STRA</name>
<feature type="coiled-coil region" evidence="13">
    <location>
        <begin position="142"/>
        <end position="183"/>
    </location>
</feature>
<keyword evidence="10" id="KW-1015">Disulfide bond</keyword>
<dbReference type="PROSITE" id="PS00813">
    <property type="entry name" value="IF4E"/>
    <property type="match status" value="1"/>
</dbReference>
<dbReference type="SUPFAM" id="SSF56281">
    <property type="entry name" value="Metallo-hydrolase/oxidoreductase"/>
    <property type="match status" value="1"/>
</dbReference>
<keyword evidence="13" id="KW-0175">Coiled coil</keyword>
<feature type="compositionally biased region" description="Basic and acidic residues" evidence="14">
    <location>
        <begin position="647"/>
        <end position="657"/>
    </location>
</feature>
<keyword evidence="16" id="KW-0396">Initiation factor</keyword>
<dbReference type="InterPro" id="IPR029055">
    <property type="entry name" value="Ntn_hydrolases_N"/>
</dbReference>
<keyword evidence="6" id="KW-0888">Threonine protease</keyword>
<dbReference type="InterPro" id="IPR016050">
    <property type="entry name" value="Proteasome_bsu_CS"/>
</dbReference>
<keyword evidence="16" id="KW-0648">Protein biosynthesis</keyword>
<keyword evidence="8" id="KW-0647">Proteasome</keyword>
<dbReference type="Gene3D" id="3.60.20.10">
    <property type="entry name" value="Glutamine Phosphoribosylpyrophosphate, subunit 1, domain 1"/>
    <property type="match status" value="1"/>
</dbReference>
<feature type="region of interest" description="Disordered" evidence="14">
    <location>
        <begin position="411"/>
        <end position="432"/>
    </location>
</feature>
<protein>
    <recommendedName>
        <fullName evidence="3">proteasome endopeptidase complex</fullName>
        <ecNumber evidence="3">3.4.25.1</ecNumber>
    </recommendedName>
</protein>
<dbReference type="InterPro" id="IPR019770">
    <property type="entry name" value="TIF_eIF_4E_CS"/>
</dbReference>
<dbReference type="InterPro" id="IPR000243">
    <property type="entry name" value="Pept_T1A_subB"/>
</dbReference>
<dbReference type="GO" id="GO:0004298">
    <property type="term" value="F:threonine-type endopeptidase activity"/>
    <property type="evidence" value="ECO:0007669"/>
    <property type="project" value="UniProtKB-KW"/>
</dbReference>
<proteinExistence type="predicted"/>
<dbReference type="CDD" id="cd00112">
    <property type="entry name" value="LDLa"/>
    <property type="match status" value="1"/>
</dbReference>
<dbReference type="PANTHER" id="PTHR32194">
    <property type="entry name" value="METALLOPROTEASE TLDD"/>
    <property type="match status" value="1"/>
</dbReference>
<dbReference type="InterPro" id="IPR023398">
    <property type="entry name" value="TIF_eIF4e-like"/>
</dbReference>
<dbReference type="PROSITE" id="PS00854">
    <property type="entry name" value="PROTEASOME_BETA_1"/>
    <property type="match status" value="1"/>
</dbReference>
<dbReference type="Pfam" id="PF00227">
    <property type="entry name" value="Proteasome"/>
    <property type="match status" value="1"/>
</dbReference>
<evidence type="ECO:0000256" key="6">
    <source>
        <dbReference type="ARBA" id="ARBA00022698"/>
    </source>
</evidence>
<dbReference type="GO" id="GO:0051603">
    <property type="term" value="P:proteolysis involved in protein catabolic process"/>
    <property type="evidence" value="ECO:0007669"/>
    <property type="project" value="InterPro"/>
</dbReference>
<feature type="coiled-coil region" evidence="13">
    <location>
        <begin position="47"/>
        <end position="81"/>
    </location>
</feature>
<dbReference type="InterPro" id="IPR001353">
    <property type="entry name" value="Proteasome_sua/b"/>
</dbReference>
<evidence type="ECO:0000256" key="8">
    <source>
        <dbReference type="ARBA" id="ARBA00022942"/>
    </source>
</evidence>
<dbReference type="Gene3D" id="3.30.760.10">
    <property type="entry name" value="RNA Cap, Translation Initiation Factor Eif4e"/>
    <property type="match status" value="1"/>
</dbReference>
<dbReference type="CDD" id="cd03762">
    <property type="entry name" value="proteasome_beta_type_6"/>
    <property type="match status" value="1"/>
</dbReference>
<dbReference type="InterPro" id="IPR002172">
    <property type="entry name" value="LDrepeatLR_classA_rpt"/>
</dbReference>
<evidence type="ECO:0000256" key="14">
    <source>
        <dbReference type="SAM" id="MobiDB-lite"/>
    </source>
</evidence>
<keyword evidence="17" id="KW-1185">Reference proteome</keyword>
<keyword evidence="11" id="KW-0539">Nucleus</keyword>
<dbReference type="GO" id="GO:0003723">
    <property type="term" value="F:RNA binding"/>
    <property type="evidence" value="ECO:0007669"/>
    <property type="project" value="InterPro"/>
</dbReference>
<keyword evidence="7" id="KW-0378">Hydrolase</keyword>
<dbReference type="EC" id="3.4.25.1" evidence="3"/>
<evidence type="ECO:0000256" key="9">
    <source>
        <dbReference type="ARBA" id="ARBA00023145"/>
    </source>
</evidence>
<dbReference type="Gene3D" id="3.40.50.10890">
    <property type="match status" value="1"/>
</dbReference>
<sequence>MAEMEGTIPNTPPTVSTARSVYERRANSPPATPPVRSSAANPLQMVIQRLQGECEILRTEKREIERKLSQEQQKNARILMEGNELQRRWLVENQKLQSECTHLKEKVRESLGTIEILTERIARTEHTERQTNERCSTLSDIIKDLEAEADRSRRTVFHFEQEMERMKDLLNHATMERDNLIERTEADAKRVRHLWEETLAQHAAQLASVDEKATKSKRENARLAKKLLEKTNQVKDYDGKLIQAAAMTTKDKQHIMTLENDVKSIKLELKHTQEQNTKLSESIQAMAVQLDAKSAHVQSIESKLQNTVEESQKLQRQLQEKEKEYDDVLGELDALRSELVQCLSQHETTIFELQGQISELNDRYKQVVIELEAEKKYTASISTMLGGHIGDYNKVLSSVNYKLADMRHRIETPQDNPKPIHTPRTSTEDNSMRETSIQNSYCFWYMKKNSGSKTTLDDQESYEKSIKELGEFKTIQGFWRLYNHLIRPNDLPNTTDYHLFKAGIKPMWEDVANRRGGKWMIRIRKGISSRYWEDLVLAIIGEQFDVGNEICGAVMSIRYNEDIISLWNRNADNNEACYRIRDTMRKLLNLPQFVVLEYKRHDTSLNDNSSFRNTTVWRGEKTRSTEDNGDEGPSNATSTSHPHPRNSNREHSSRSGIDRTNTSRGKQRDNTSSSQRAWTRDPTPLNMQHVGTGGSVHANAQASIIKLTGAVQGSLLRVGDACVLLNCGDPSPASPATITSMASVGIAQGTVISAILITDWKISSCGMLSSFLSVYNTHHNRRNKDKANKVPPPTVFMTHATKAIMPRILKEAKGNDYNVAFLSDSVQATVISLACGQPNAFTDPVRNTKMTITAHRAGHVAGGCLYTIEIDETRATFVDGFRLNGSRMLLPASIPTKAPHIAVLRGDYTVTVSETRTVIEREFCKVIHDVLNLRGKVVIPVFGVGCFFHDIQSLLQDYWQRMKLTHIPIYVTSDALVNPQNLPFHQALLADYYKEPFFQRLKLPLQKLPKVKLLQEPNQPMIIFSDGASITSGDTASVLQACGQDPNNLLVLSEFCTKGTVNHAFLNNIVCPDLSKSFHASMVCRVHVLPSGEEVDARDVADMARQIAPIHHLVLNNLDEGHIACLSESITEHHRVAPFSALNEDDLVLNYPRDISVRLRSNIAFTRGPTPSLLVAEPRKKIVIYGENSVRRLKKKKHTIILKHTWKYPKLSTLQRPNKGQKKRSRETGFGLSILLSNEADDDNGYDDGTEEEANVNDALDGIYRSLLQWLGECKYSIDIKDSFVQVGSIQVDVSTDWSINMRWSYDDDELASRVFGLAQPTGFSDNTSSSATQYDESSGYNLKAGEVSSGTTIIAVKYDGGVVLGADSRTSTGTYVANRVSDKLTAIHDRIYCCRSGSAADTQALSDYVRYFVASHADELEGDALPKVHTAATLFRKMCYENKDRLMAGIIVAGYDNVKGGQVYSIPLGGALVEQDVAIGGSGSTYIYGFIDAHWRPNMTKEECLEFVQKALSHAMARDGSSGGVIRTVTIDANGCERGFVAGDRLPFMFMDTNARYRRGRQIEELHQDSFYVREERVKEPHVAWKIPLSLFAVACMIVWMLSNDEPSKLPKFRPHEQERSSVRLCGVTKKIVLRDDQINDDFCDCMEDGLDETLTSACSNVIPVVMFPCTNGKKIPTTIVGDGICDCSNCEDEE</sequence>
<evidence type="ECO:0000256" key="13">
    <source>
        <dbReference type="SAM" id="Coils"/>
    </source>
</evidence>
<dbReference type="OrthoDB" id="64353at2759"/>
<dbReference type="Pfam" id="PF01652">
    <property type="entry name" value="IF4E"/>
    <property type="match status" value="1"/>
</dbReference>
<gene>
    <name evidence="16" type="ORF">THRCLA_05329</name>
</gene>
<dbReference type="SUPFAM" id="SSF56235">
    <property type="entry name" value="N-terminal nucleophile aminohydrolases (Ntn hydrolases)"/>
    <property type="match status" value="1"/>
</dbReference>
<dbReference type="InterPro" id="IPR023333">
    <property type="entry name" value="Proteasome_suB-type"/>
</dbReference>
<dbReference type="PROSITE" id="PS51476">
    <property type="entry name" value="PROTEASOME_BETA_2"/>
    <property type="match status" value="1"/>
</dbReference>
<evidence type="ECO:0000256" key="12">
    <source>
        <dbReference type="PIRSR" id="PIRSR600243-1"/>
    </source>
</evidence>
<dbReference type="FunFam" id="3.60.20.10:FF:000010">
    <property type="entry name" value="Proteasome subunit beta type-1"/>
    <property type="match status" value="1"/>
</dbReference>
<dbReference type="InterPro" id="IPR001040">
    <property type="entry name" value="TIF_eIF_4E"/>
</dbReference>
<dbReference type="GO" id="GO:0005634">
    <property type="term" value="C:nucleus"/>
    <property type="evidence" value="ECO:0007669"/>
    <property type="project" value="UniProtKB-SubCell"/>
</dbReference>
<comment type="subcellular location">
    <subcellularLocation>
        <location evidence="2">Nucleus</location>
    </subcellularLocation>
</comment>
<feature type="domain" description="Glucosidase II beta subunit N-terminal" evidence="15">
    <location>
        <begin position="1605"/>
        <end position="1695"/>
    </location>
</feature>
<dbReference type="InterPro" id="IPR028146">
    <property type="entry name" value="PRKCSH_N"/>
</dbReference>
<keyword evidence="9" id="KW-0865">Zymogen</keyword>
<keyword evidence="5" id="KW-0645">Protease</keyword>
<evidence type="ECO:0000259" key="15">
    <source>
        <dbReference type="Pfam" id="PF12999"/>
    </source>
</evidence>
<reference evidence="16 17" key="1">
    <citation type="journal article" date="2014" name="Genome Biol. Evol.">
        <title>The secreted proteins of Achlya hypogyna and Thraustotheca clavata identify the ancestral oomycete secretome and reveal gene acquisitions by horizontal gene transfer.</title>
        <authorList>
            <person name="Misner I."/>
            <person name="Blouin N."/>
            <person name="Leonard G."/>
            <person name="Richards T.A."/>
            <person name="Lane C.E."/>
        </authorList>
    </citation>
    <scope>NUCLEOTIDE SEQUENCE [LARGE SCALE GENOMIC DNA]</scope>
    <source>
        <strain evidence="16 17">ATCC 34112</strain>
    </source>
</reference>
<feature type="region of interest" description="Disordered" evidence="14">
    <location>
        <begin position="609"/>
        <end position="693"/>
    </location>
</feature>
<evidence type="ECO:0000256" key="7">
    <source>
        <dbReference type="ARBA" id="ARBA00022801"/>
    </source>
</evidence>
<evidence type="ECO:0000256" key="3">
    <source>
        <dbReference type="ARBA" id="ARBA00012039"/>
    </source>
</evidence>